<dbReference type="Pfam" id="PF13535">
    <property type="entry name" value="ATP-grasp_4"/>
    <property type="match status" value="1"/>
</dbReference>
<dbReference type="PROSITE" id="PS50975">
    <property type="entry name" value="ATP_GRASP"/>
    <property type="match status" value="1"/>
</dbReference>
<keyword evidence="1" id="KW-0067">ATP-binding</keyword>
<organism evidence="3 4">
    <name type="scientific">Turneriella parva (strain ATCC BAA-1111 / DSM 21527 / NCTC 11395 / H)</name>
    <name type="common">Leptospira parva</name>
    <dbReference type="NCBI Taxonomy" id="869212"/>
    <lineage>
        <taxon>Bacteria</taxon>
        <taxon>Pseudomonadati</taxon>
        <taxon>Spirochaetota</taxon>
        <taxon>Spirochaetia</taxon>
        <taxon>Leptospirales</taxon>
        <taxon>Leptospiraceae</taxon>
        <taxon>Turneriella</taxon>
    </lineage>
</organism>
<proteinExistence type="predicted"/>
<dbReference type="AlphaFoldDB" id="I4B285"/>
<dbReference type="InterPro" id="IPR011761">
    <property type="entry name" value="ATP-grasp"/>
</dbReference>
<dbReference type="SUPFAM" id="SSF56059">
    <property type="entry name" value="Glutathione synthetase ATP-binding domain-like"/>
    <property type="match status" value="1"/>
</dbReference>
<evidence type="ECO:0000313" key="4">
    <source>
        <dbReference type="Proteomes" id="UP000006048"/>
    </source>
</evidence>
<accession>I4B285</accession>
<dbReference type="EMBL" id="CP002959">
    <property type="protein sequence ID" value="AFM11392.1"/>
    <property type="molecule type" value="Genomic_DNA"/>
</dbReference>
<keyword evidence="4" id="KW-1185">Reference proteome</keyword>
<evidence type="ECO:0000259" key="2">
    <source>
        <dbReference type="PROSITE" id="PS50975"/>
    </source>
</evidence>
<reference evidence="3 4" key="1">
    <citation type="submission" date="2012-06" db="EMBL/GenBank/DDBJ databases">
        <title>The complete chromosome of genome of Turneriella parva DSM 21527.</title>
        <authorList>
            <consortium name="US DOE Joint Genome Institute (JGI-PGF)"/>
            <person name="Lucas S."/>
            <person name="Han J."/>
            <person name="Lapidus A."/>
            <person name="Bruce D."/>
            <person name="Goodwin L."/>
            <person name="Pitluck S."/>
            <person name="Peters L."/>
            <person name="Kyrpides N."/>
            <person name="Mavromatis K."/>
            <person name="Ivanova N."/>
            <person name="Mikhailova N."/>
            <person name="Chertkov O."/>
            <person name="Detter J.C."/>
            <person name="Tapia R."/>
            <person name="Han C."/>
            <person name="Land M."/>
            <person name="Hauser L."/>
            <person name="Markowitz V."/>
            <person name="Cheng J.-F."/>
            <person name="Hugenholtz P."/>
            <person name="Woyke T."/>
            <person name="Wu D."/>
            <person name="Gronow S."/>
            <person name="Wellnitz S."/>
            <person name="Brambilla E."/>
            <person name="Klenk H.-P."/>
            <person name="Eisen J.A."/>
        </authorList>
    </citation>
    <scope>NUCLEOTIDE SEQUENCE [LARGE SCALE GENOMIC DNA]</scope>
    <source>
        <strain evidence="4">ATCC BAA-1111 / DSM 21527 / NCTC 11395 / H</strain>
    </source>
</reference>
<dbReference type="GO" id="GO:0005524">
    <property type="term" value="F:ATP binding"/>
    <property type="evidence" value="ECO:0007669"/>
    <property type="project" value="UniProtKB-UniRule"/>
</dbReference>
<protein>
    <recommendedName>
        <fullName evidence="2">ATP-grasp domain-containing protein</fullName>
    </recommendedName>
</protein>
<name>I4B285_TURPD</name>
<sequence>MTADRFFSTTTSQNPPIIKRVAKAERDGFYLSLGAGENQLPLIRAARDQGLKIIGVDRNLGAVGLKLCDLKIEESILNYRKIYYKISSLVEPSQIAGGYAASYGEALASFAFLCERLSIIGLSRTLMETVLDKLQVRKRLLGLEHSNFAQPNFLEISQSMHREEIEQLGFPLIAKTRRGASKKHIYRLENWLEVKNFLSRRNLEALGVKGHEFIFEQFIEGDEIIVTGFAQNFHYQLLSVHDRIAATRPPYIDLEHRFPSRYAHLAASIQQIHEQICMRLQLSDTPIVSEWKVVADRIYLVELSAQIPGEHVADFMIPKGLRYDYFANLVRLTLGEKIEPVSEKHLHPVRVRYWAENPGWGEWQEETRKASFARVINANPPKTITSNLDRYGVAGFLD</sequence>
<evidence type="ECO:0000313" key="3">
    <source>
        <dbReference type="EMBL" id="AFM11392.1"/>
    </source>
</evidence>
<keyword evidence="1" id="KW-0547">Nucleotide-binding</keyword>
<dbReference type="KEGG" id="tpx:Turpa_0741"/>
<evidence type="ECO:0000256" key="1">
    <source>
        <dbReference type="PROSITE-ProRule" id="PRU00409"/>
    </source>
</evidence>
<dbReference type="Proteomes" id="UP000006048">
    <property type="component" value="Chromosome"/>
</dbReference>
<dbReference type="STRING" id="869212.Turpa_0741"/>
<dbReference type="GO" id="GO:0046872">
    <property type="term" value="F:metal ion binding"/>
    <property type="evidence" value="ECO:0007669"/>
    <property type="project" value="InterPro"/>
</dbReference>
<dbReference type="Gene3D" id="3.40.50.20">
    <property type="match status" value="1"/>
</dbReference>
<feature type="domain" description="ATP-grasp" evidence="2">
    <location>
        <begin position="138"/>
        <end position="334"/>
    </location>
</feature>
<dbReference type="Gene3D" id="3.30.470.20">
    <property type="entry name" value="ATP-grasp fold, B domain"/>
    <property type="match status" value="1"/>
</dbReference>
<dbReference type="HOGENOM" id="CLU_692507_0_0_12"/>
<gene>
    <name evidence="3" type="ordered locus">Turpa_0741</name>
</gene>